<keyword evidence="4 8" id="KW-0479">Metal-binding</keyword>
<dbReference type="CDD" id="cd11063">
    <property type="entry name" value="CYP52"/>
    <property type="match status" value="1"/>
</dbReference>
<comment type="similarity">
    <text evidence="2">Belongs to the cytochrome P450 family.</text>
</comment>
<organism evidence="10">
    <name type="scientific">Candida tenuis (strain ATCC 10573 / BCRC 21748 / CBS 615 / JCM 9827 / NBRC 10315 / NRRL Y-1498 / VKM Y-70)</name>
    <name type="common">Yeast</name>
    <name type="synonym">Yamadazyma tenuis</name>
    <dbReference type="NCBI Taxonomy" id="590646"/>
    <lineage>
        <taxon>Eukaryota</taxon>
        <taxon>Fungi</taxon>
        <taxon>Dikarya</taxon>
        <taxon>Ascomycota</taxon>
        <taxon>Saccharomycotina</taxon>
        <taxon>Pichiomycetes</taxon>
        <taxon>Debaryomycetaceae</taxon>
        <taxon>Yamadazyma</taxon>
    </lineage>
</organism>
<keyword evidence="3 8" id="KW-0349">Heme</keyword>
<proteinExistence type="inferred from homology"/>
<dbReference type="AlphaFoldDB" id="G3B8A7"/>
<dbReference type="PANTHER" id="PTHR24287">
    <property type="entry name" value="P450, PUTATIVE (EUROFUNG)-RELATED"/>
    <property type="match status" value="1"/>
</dbReference>
<dbReference type="InterPro" id="IPR047146">
    <property type="entry name" value="Cyt_P450_E_CYP52_fungi"/>
</dbReference>
<reference evidence="9 10" key="1">
    <citation type="journal article" date="2011" name="Proc. Natl. Acad. Sci. U.S.A.">
        <title>Comparative genomics of xylose-fermenting fungi for enhanced biofuel production.</title>
        <authorList>
            <person name="Wohlbach D.J."/>
            <person name="Kuo A."/>
            <person name="Sato T.K."/>
            <person name="Potts K.M."/>
            <person name="Salamov A.A."/>
            <person name="LaButti K.M."/>
            <person name="Sun H."/>
            <person name="Clum A."/>
            <person name="Pangilinan J.L."/>
            <person name="Lindquist E.A."/>
            <person name="Lucas S."/>
            <person name="Lapidus A."/>
            <person name="Jin M."/>
            <person name="Gunawan C."/>
            <person name="Balan V."/>
            <person name="Dale B.E."/>
            <person name="Jeffries T.W."/>
            <person name="Zinkel R."/>
            <person name="Barry K.W."/>
            <person name="Grigoriev I.V."/>
            <person name="Gasch A.P."/>
        </authorList>
    </citation>
    <scope>NUCLEOTIDE SEQUENCE [LARGE SCALE GENOMIC DNA]</scope>
    <source>
        <strain evidence="10">ATCC 10573 / BCRC 21748 / CBS 615 / JCM 9827 / NBRC 10315 / NRRL Y-1498 / VKM Y-70</strain>
    </source>
</reference>
<evidence type="ECO:0000256" key="1">
    <source>
        <dbReference type="ARBA" id="ARBA00001971"/>
    </source>
</evidence>
<evidence type="ECO:0000256" key="4">
    <source>
        <dbReference type="ARBA" id="ARBA00022723"/>
    </source>
</evidence>
<dbReference type="KEGG" id="cten:18245989"/>
<sequence>MFDSILLQLTAVLAVVLIAQQLYHRYLARKWACGDILKVDQDYFGIWQARKLFADRNDGVDLQEQRNRFNRYHTETFRETLIGRELYYTSNLENIKAIVNFQFNDFSIGYRYPAFKPLLGDGIFATEGHKWKVAKEVLRPQFVREQIRDLDHLEVHIKNMAAIINNTHGQVFDIQDLFLRLTLDASTDFLFGESVSSLTKSEYEMGKYTFESAFNKVQKYIFARSILQSLYWTYNPKDFRECLNVIHTFTDTFVQKALSLTPEELDAKSKKNYTFLYELVKITRHRKTVHDHLLNIMLAGRNTTSALISSLMLELARNPECYEKLKKDVFENFGDGSDLSCVTVESMKKCNYLRYCINEALRMYPSVPQNFRCAKTATTLPRGGGPDGQDKIFLKKGQAVFMSFYTLQRSELYYGKDANEFNPDRWATIKNPGAFMPFLSGPRICLGQQFAIAEASYTILRIAQMFPNIKSFETEYPPRISANATMKLRDGVMVSLS</sequence>
<keyword evidence="5" id="KW-0560">Oxidoreductase</keyword>
<comment type="cofactor">
    <cofactor evidence="1 8">
        <name>heme</name>
        <dbReference type="ChEBI" id="CHEBI:30413"/>
    </cofactor>
</comment>
<dbReference type="PRINTS" id="PR00385">
    <property type="entry name" value="P450"/>
</dbReference>
<dbReference type="Pfam" id="PF00067">
    <property type="entry name" value="p450"/>
    <property type="match status" value="1"/>
</dbReference>
<evidence type="ECO:0000256" key="3">
    <source>
        <dbReference type="ARBA" id="ARBA00022617"/>
    </source>
</evidence>
<dbReference type="PRINTS" id="PR00464">
    <property type="entry name" value="EP450II"/>
</dbReference>
<evidence type="ECO:0000256" key="5">
    <source>
        <dbReference type="ARBA" id="ARBA00023002"/>
    </source>
</evidence>
<dbReference type="RefSeq" id="XP_006687896.1">
    <property type="nucleotide sequence ID" value="XM_006687833.1"/>
</dbReference>
<dbReference type="STRING" id="590646.G3B8A7"/>
<dbReference type="EMBL" id="GL996527">
    <property type="protein sequence ID" value="EGV61726.1"/>
    <property type="molecule type" value="Genomic_DNA"/>
</dbReference>
<dbReference type="GO" id="GO:0016712">
    <property type="term" value="F:oxidoreductase activity, acting on paired donors, with incorporation or reduction of molecular oxygen, reduced flavin or flavoprotein as one donor, and incorporation of one atom of oxygen"/>
    <property type="evidence" value="ECO:0007669"/>
    <property type="project" value="InterPro"/>
</dbReference>
<dbReference type="GO" id="GO:0020037">
    <property type="term" value="F:heme binding"/>
    <property type="evidence" value="ECO:0007669"/>
    <property type="project" value="InterPro"/>
</dbReference>
<dbReference type="GeneID" id="18245989"/>
<evidence type="ECO:0000256" key="7">
    <source>
        <dbReference type="ARBA" id="ARBA00023033"/>
    </source>
</evidence>
<dbReference type="HOGENOM" id="CLU_001570_27_0_1"/>
<keyword evidence="10" id="KW-1185">Reference proteome</keyword>
<protein>
    <submittedName>
        <fullName evidence="9">Cytochrome P450</fullName>
    </submittedName>
</protein>
<accession>G3B8A7</accession>
<dbReference type="Proteomes" id="UP000000707">
    <property type="component" value="Unassembled WGS sequence"/>
</dbReference>
<dbReference type="SUPFAM" id="SSF48264">
    <property type="entry name" value="Cytochrome P450"/>
    <property type="match status" value="1"/>
</dbReference>
<dbReference type="PRINTS" id="PR01239">
    <property type="entry name" value="EP450IICYP52"/>
</dbReference>
<keyword evidence="7" id="KW-0503">Monooxygenase</keyword>
<evidence type="ECO:0000256" key="6">
    <source>
        <dbReference type="ARBA" id="ARBA00023004"/>
    </source>
</evidence>
<evidence type="ECO:0000256" key="8">
    <source>
        <dbReference type="PIRSR" id="PIRSR602402-1"/>
    </source>
</evidence>
<name>G3B8A7_CANTC</name>
<dbReference type="InterPro" id="IPR001128">
    <property type="entry name" value="Cyt_P450"/>
</dbReference>
<dbReference type="InterPro" id="IPR002974">
    <property type="entry name" value="Cyt_P450_E_CYP52_ascomycetes"/>
</dbReference>
<dbReference type="PANTHER" id="PTHR24287:SF1">
    <property type="entry name" value="P450, PUTATIVE (EUROFUNG)-RELATED"/>
    <property type="match status" value="1"/>
</dbReference>
<gene>
    <name evidence="9" type="ORF">CANTEDRAFT_107892</name>
</gene>
<dbReference type="InterPro" id="IPR036396">
    <property type="entry name" value="Cyt_P450_sf"/>
</dbReference>
<dbReference type="GO" id="GO:0005506">
    <property type="term" value="F:iron ion binding"/>
    <property type="evidence" value="ECO:0007669"/>
    <property type="project" value="InterPro"/>
</dbReference>
<dbReference type="InterPro" id="IPR002402">
    <property type="entry name" value="Cyt_P450_E_grp-II"/>
</dbReference>
<evidence type="ECO:0000313" key="9">
    <source>
        <dbReference type="EMBL" id="EGV61726.1"/>
    </source>
</evidence>
<dbReference type="OrthoDB" id="1470350at2759"/>
<keyword evidence="6 8" id="KW-0408">Iron</keyword>
<evidence type="ECO:0000313" key="10">
    <source>
        <dbReference type="Proteomes" id="UP000000707"/>
    </source>
</evidence>
<dbReference type="eggNOG" id="KOG0157">
    <property type="taxonomic scope" value="Eukaryota"/>
</dbReference>
<dbReference type="Gene3D" id="1.10.630.10">
    <property type="entry name" value="Cytochrome P450"/>
    <property type="match status" value="1"/>
</dbReference>
<feature type="binding site" description="axial binding residue" evidence="8">
    <location>
        <position position="445"/>
    </location>
    <ligand>
        <name>heme</name>
        <dbReference type="ChEBI" id="CHEBI:30413"/>
    </ligand>
    <ligandPart>
        <name>Fe</name>
        <dbReference type="ChEBI" id="CHEBI:18248"/>
    </ligandPart>
</feature>
<evidence type="ECO:0000256" key="2">
    <source>
        <dbReference type="ARBA" id="ARBA00010617"/>
    </source>
</evidence>